<reference evidence="5" key="2">
    <citation type="submission" date="2019-09" db="UniProtKB">
        <authorList>
            <consortium name="WormBaseParasite"/>
        </authorList>
    </citation>
    <scope>IDENTIFICATION</scope>
</reference>
<keyword evidence="4" id="KW-1185">Reference proteome</keyword>
<proteinExistence type="predicted"/>
<reference evidence="3 4" key="1">
    <citation type="submission" date="2018-11" db="EMBL/GenBank/DDBJ databases">
        <authorList>
            <consortium name="Pathogen Informatics"/>
        </authorList>
    </citation>
    <scope>NUCLEOTIDE SEQUENCE [LARGE SCALE GENOMIC DNA]</scope>
</reference>
<protein>
    <submittedName>
        <fullName evidence="5">Reverse transcriptase domain-containing protein</fullName>
    </submittedName>
</protein>
<dbReference type="EMBL" id="UZAH01029408">
    <property type="protein sequence ID" value="VDP05898.1"/>
    <property type="molecule type" value="Genomic_DNA"/>
</dbReference>
<accession>A0A3P8B7U1</accession>
<dbReference type="Gene3D" id="3.30.70.270">
    <property type="match status" value="1"/>
</dbReference>
<feature type="domain" description="Reverse transcriptase" evidence="2">
    <location>
        <begin position="125"/>
        <end position="380"/>
    </location>
</feature>
<evidence type="ECO:0000313" key="4">
    <source>
        <dbReference type="Proteomes" id="UP000050761"/>
    </source>
</evidence>
<organism evidence="3">
    <name type="scientific">Heligmosomoides polygyrus</name>
    <name type="common">Parasitic roundworm</name>
    <dbReference type="NCBI Taxonomy" id="6339"/>
    <lineage>
        <taxon>Eukaryota</taxon>
        <taxon>Metazoa</taxon>
        <taxon>Ecdysozoa</taxon>
        <taxon>Nematoda</taxon>
        <taxon>Chromadorea</taxon>
        <taxon>Rhabditida</taxon>
        <taxon>Rhabditina</taxon>
        <taxon>Rhabditomorpha</taxon>
        <taxon>Strongyloidea</taxon>
        <taxon>Heligmosomidae</taxon>
        <taxon>Heligmosomoides</taxon>
    </lineage>
</organism>
<dbReference type="OrthoDB" id="5868946at2759"/>
<dbReference type="PANTHER" id="PTHR19446">
    <property type="entry name" value="REVERSE TRANSCRIPTASES"/>
    <property type="match status" value="1"/>
</dbReference>
<feature type="region of interest" description="Disordered" evidence="1">
    <location>
        <begin position="112"/>
        <end position="132"/>
    </location>
</feature>
<dbReference type="AlphaFoldDB" id="A0A3P8B7U1"/>
<dbReference type="PROSITE" id="PS50878">
    <property type="entry name" value="RT_POL"/>
    <property type="match status" value="1"/>
</dbReference>
<dbReference type="WBParaSite" id="HPBE_0001642101-mRNA-1">
    <property type="protein sequence ID" value="HPBE_0001642101-mRNA-1"/>
    <property type="gene ID" value="HPBE_0001642101"/>
</dbReference>
<evidence type="ECO:0000256" key="1">
    <source>
        <dbReference type="SAM" id="MobiDB-lite"/>
    </source>
</evidence>
<dbReference type="Pfam" id="PF00078">
    <property type="entry name" value="RVT_1"/>
    <property type="match status" value="1"/>
</dbReference>
<gene>
    <name evidence="3" type="ORF">HPBE_LOCUS16420</name>
</gene>
<evidence type="ECO:0000259" key="2">
    <source>
        <dbReference type="PROSITE" id="PS50878"/>
    </source>
</evidence>
<sequence>MPVKMMTAVMTLTAVMMMITVRVISWQRRVGALCSEGEIATRSNMTVMKERLTLSVDAETDHQSPEAGLEHGMASPPNSPVHLHVRKLSVTNEEGTSSQSSHRKPGKKIAALVGEDEMSGPPPVTTNPKSRFRNGHASFRLRMLQEQHGGTGFEPEEVRNAIGKMKLGQAVGPVAVPVEARKVLGNCGVNWLTQFFNSHDKIHDEGLRTTDRLEAEGDGHRLPGEMGLLIEGSTADAIFITYQVIEKYREERKPCYLAFLNLEKAYDRLPHKGHVRRLESGFTNSTRDDKEDGYYSGVHQGSALSPFLSVLTLDCTVNHLDENPHRTMLFADDIALVADSREELEEKVQLWQGALADNGLRLNVKKTKFISSRSETARGR</sequence>
<dbReference type="InterPro" id="IPR043502">
    <property type="entry name" value="DNA/RNA_pol_sf"/>
</dbReference>
<evidence type="ECO:0000313" key="3">
    <source>
        <dbReference type="EMBL" id="VDP05898.1"/>
    </source>
</evidence>
<evidence type="ECO:0000313" key="5">
    <source>
        <dbReference type="WBParaSite" id="HPBE_0001642101-mRNA-1"/>
    </source>
</evidence>
<name>A0A3P8B7U1_HELPZ</name>
<dbReference type="Proteomes" id="UP000050761">
    <property type="component" value="Unassembled WGS sequence"/>
</dbReference>
<dbReference type="InterPro" id="IPR000477">
    <property type="entry name" value="RT_dom"/>
</dbReference>
<feature type="region of interest" description="Disordered" evidence="1">
    <location>
        <begin position="57"/>
        <end position="81"/>
    </location>
</feature>
<dbReference type="InterPro" id="IPR043128">
    <property type="entry name" value="Rev_trsase/Diguanyl_cyclase"/>
</dbReference>
<dbReference type="SUPFAM" id="SSF56672">
    <property type="entry name" value="DNA/RNA polymerases"/>
    <property type="match status" value="1"/>
</dbReference>